<evidence type="ECO:0000313" key="1">
    <source>
        <dbReference type="EMBL" id="KDO27255.1"/>
    </source>
</evidence>
<proteinExistence type="predicted"/>
<dbReference type="SUPFAM" id="SSF48403">
    <property type="entry name" value="Ankyrin repeat"/>
    <property type="match status" value="1"/>
</dbReference>
<reference evidence="1 2" key="1">
    <citation type="journal article" date="2013" name="PLoS Genet.">
        <title>Distinctive expansion of potential virulence genes in the genome of the oomycete fish pathogen Saprolegnia parasitica.</title>
        <authorList>
            <person name="Jiang R.H."/>
            <person name="de Bruijn I."/>
            <person name="Haas B.J."/>
            <person name="Belmonte R."/>
            <person name="Lobach L."/>
            <person name="Christie J."/>
            <person name="van den Ackerveken G."/>
            <person name="Bottin A."/>
            <person name="Bulone V."/>
            <person name="Diaz-Moreno S.M."/>
            <person name="Dumas B."/>
            <person name="Fan L."/>
            <person name="Gaulin E."/>
            <person name="Govers F."/>
            <person name="Grenville-Briggs L.J."/>
            <person name="Horner N.R."/>
            <person name="Levin J.Z."/>
            <person name="Mammella M."/>
            <person name="Meijer H.J."/>
            <person name="Morris P."/>
            <person name="Nusbaum C."/>
            <person name="Oome S."/>
            <person name="Phillips A.J."/>
            <person name="van Rooyen D."/>
            <person name="Rzeszutek E."/>
            <person name="Saraiva M."/>
            <person name="Secombes C.J."/>
            <person name="Seidl M.F."/>
            <person name="Snel B."/>
            <person name="Stassen J.H."/>
            <person name="Sykes S."/>
            <person name="Tripathy S."/>
            <person name="van den Berg H."/>
            <person name="Vega-Arreguin J.C."/>
            <person name="Wawra S."/>
            <person name="Young S.K."/>
            <person name="Zeng Q."/>
            <person name="Dieguez-Uribeondo J."/>
            <person name="Russ C."/>
            <person name="Tyler B.M."/>
            <person name="van West P."/>
        </authorList>
    </citation>
    <scope>NUCLEOTIDE SEQUENCE [LARGE SCALE GENOMIC DNA]</scope>
    <source>
        <strain evidence="1 2">CBS 223.65</strain>
    </source>
</reference>
<sequence length="579" mass="63068">MDAVLRDPVLVGLIVVYQHGWWRDSFVFRDDPLLFASGDLEHHVAGFGERFAPWLARRGLDGAMHLMHIYPPLVPCIALHAAATGDHPLGVAAIGSSNDISRWATFMSHVATHFGHCDLFASNGIPVTTKGALTSGNVALMRQLYEERGSDDLKRYVEDAVCSGHLAIVRFLHEETTVTWPWNTLDLAMQRGHHDIAAYLKERGHRTSSEMGGILETDSPLDVATKLHEENPTMNLEFMLEEAASNGHCDVIEFILATGAMCTPAALQAAARRGHLACCQMLLTHDRKSSPTRMLPVSVMVAAVAGGNDAIISLLHSNQIWSHEYMNTCASVGRLDLVKMLHNAGHFTCSKAAMDCAAANGHVAVVAFLHEHRDEGCSVSAVDNAAGNNHLDAVMYLHATVGAKASCYAIAWAAMGGHDRVVRYLYEAMKAPVLDDVPERAARGGHLSVVRYLHEQGLGQWTPRVMDLAAKSGNHALVAFLHAHRTEGCTRTAVDEAVVQGDVAMVRLLLEVVNATMCSPVAMRQGSADVLVYLASLGVDVVGPLRASAPRFVALVEYLEHKQAWRRPIKKQRTKGQMH</sequence>
<dbReference type="PANTHER" id="PTHR46586:SF3">
    <property type="entry name" value="ANKYRIN REPEAT-CONTAINING PROTEIN"/>
    <property type="match status" value="1"/>
</dbReference>
<dbReference type="EMBL" id="KK583218">
    <property type="protein sequence ID" value="KDO27255.1"/>
    <property type="molecule type" value="Genomic_DNA"/>
</dbReference>
<keyword evidence="2" id="KW-1185">Reference proteome</keyword>
<accession>A0A067CDM4</accession>
<dbReference type="InterPro" id="IPR036770">
    <property type="entry name" value="Ankyrin_rpt-contain_sf"/>
</dbReference>
<name>A0A067CDM4_SAPPC</name>
<dbReference type="OMA" id="SHEYMNT"/>
<dbReference type="Proteomes" id="UP000030745">
    <property type="component" value="Unassembled WGS sequence"/>
</dbReference>
<dbReference type="Gene3D" id="1.25.40.20">
    <property type="entry name" value="Ankyrin repeat-containing domain"/>
    <property type="match status" value="3"/>
</dbReference>
<dbReference type="PANTHER" id="PTHR46586">
    <property type="entry name" value="ANKYRIN REPEAT-CONTAINING PROTEIN"/>
    <property type="match status" value="1"/>
</dbReference>
<dbReference type="STRING" id="695850.A0A067CDM4"/>
<gene>
    <name evidence="1" type="ORF">SPRG_07504</name>
</gene>
<organism evidence="1 2">
    <name type="scientific">Saprolegnia parasitica (strain CBS 223.65)</name>
    <dbReference type="NCBI Taxonomy" id="695850"/>
    <lineage>
        <taxon>Eukaryota</taxon>
        <taxon>Sar</taxon>
        <taxon>Stramenopiles</taxon>
        <taxon>Oomycota</taxon>
        <taxon>Saprolegniomycetes</taxon>
        <taxon>Saprolegniales</taxon>
        <taxon>Saprolegniaceae</taxon>
        <taxon>Saprolegnia</taxon>
    </lineage>
</organism>
<dbReference type="AlphaFoldDB" id="A0A067CDM4"/>
<dbReference type="InterPro" id="IPR052050">
    <property type="entry name" value="SecEffector_AnkRepeat"/>
</dbReference>
<dbReference type="KEGG" id="spar:SPRG_07504"/>
<dbReference type="VEuPathDB" id="FungiDB:SPRG_07504"/>
<dbReference type="GeneID" id="24129776"/>
<evidence type="ECO:0000313" key="2">
    <source>
        <dbReference type="Proteomes" id="UP000030745"/>
    </source>
</evidence>
<protein>
    <submittedName>
        <fullName evidence="1">Uncharacterized protein</fullName>
    </submittedName>
</protein>
<dbReference type="OrthoDB" id="10057496at2759"/>
<dbReference type="RefSeq" id="XP_012202032.1">
    <property type="nucleotide sequence ID" value="XM_012346642.1"/>
</dbReference>